<name>A0A6A4HLH4_9AGAR</name>
<dbReference type="EMBL" id="ML769493">
    <property type="protein sequence ID" value="KAE9397705.1"/>
    <property type="molecule type" value="Genomic_DNA"/>
</dbReference>
<keyword evidence="4" id="KW-1185">Reference proteome</keyword>
<evidence type="ECO:0008006" key="5">
    <source>
        <dbReference type="Google" id="ProtNLM"/>
    </source>
</evidence>
<feature type="transmembrane region" description="Helical" evidence="2">
    <location>
        <begin position="125"/>
        <end position="150"/>
    </location>
</feature>
<dbReference type="AlphaFoldDB" id="A0A6A4HLH4"/>
<dbReference type="OrthoDB" id="3174319at2759"/>
<evidence type="ECO:0000256" key="2">
    <source>
        <dbReference type="SAM" id="Phobius"/>
    </source>
</evidence>
<proteinExistence type="predicted"/>
<feature type="compositionally biased region" description="Polar residues" evidence="1">
    <location>
        <begin position="348"/>
        <end position="361"/>
    </location>
</feature>
<feature type="transmembrane region" description="Helical" evidence="2">
    <location>
        <begin position="13"/>
        <end position="38"/>
    </location>
</feature>
<feature type="transmembrane region" description="Helical" evidence="2">
    <location>
        <begin position="212"/>
        <end position="234"/>
    </location>
</feature>
<feature type="compositionally biased region" description="Polar residues" evidence="1">
    <location>
        <begin position="287"/>
        <end position="300"/>
    </location>
</feature>
<keyword evidence="2" id="KW-0472">Membrane</keyword>
<sequence length="361" mass="39501">MDNEIVAQLQENIITYSIGGILYGLYVVGALIATYLLLQQGIRHSLARSVLFTLNLIMFIGQTGNLVATIVSELKILQSLGETPYDPTVALEHWEVAIVIFPRINYFLSDAIVVWRAWILYEDRLYLRVLLAFCLISSFIGISLDSVFILKEAFSNDEGETNTLTNIRTAMPVMLLFTNLVATSIIAMKIWHYRRTIRIDLGNERASSVERILLLLLESGLVYCACWIVSIIGLTPGALSFTGTNVLSTMLPHLTATYPTLIIILVAVQKSYSEPSFGSIVGSALEFSSTPPEKSSTIQGPSFRVPRSESELESQDDSISAELPVQFSSTTSCSQPAGDAILSGGGISQSSRHSLAPHTSV</sequence>
<gene>
    <name evidence="3" type="ORF">BT96DRAFT_921273</name>
</gene>
<feature type="transmembrane region" description="Helical" evidence="2">
    <location>
        <begin position="246"/>
        <end position="268"/>
    </location>
</feature>
<feature type="transmembrane region" description="Helical" evidence="2">
    <location>
        <begin position="170"/>
        <end position="191"/>
    </location>
</feature>
<organism evidence="3 4">
    <name type="scientific">Gymnopus androsaceus JB14</name>
    <dbReference type="NCBI Taxonomy" id="1447944"/>
    <lineage>
        <taxon>Eukaryota</taxon>
        <taxon>Fungi</taxon>
        <taxon>Dikarya</taxon>
        <taxon>Basidiomycota</taxon>
        <taxon>Agaricomycotina</taxon>
        <taxon>Agaricomycetes</taxon>
        <taxon>Agaricomycetidae</taxon>
        <taxon>Agaricales</taxon>
        <taxon>Marasmiineae</taxon>
        <taxon>Omphalotaceae</taxon>
        <taxon>Gymnopus</taxon>
    </lineage>
</organism>
<feature type="compositionally biased region" description="Polar residues" evidence="1">
    <location>
        <begin position="326"/>
        <end position="335"/>
    </location>
</feature>
<evidence type="ECO:0000256" key="1">
    <source>
        <dbReference type="SAM" id="MobiDB-lite"/>
    </source>
</evidence>
<feature type="transmembrane region" description="Helical" evidence="2">
    <location>
        <begin position="50"/>
        <end position="71"/>
    </location>
</feature>
<evidence type="ECO:0000313" key="3">
    <source>
        <dbReference type="EMBL" id="KAE9397705.1"/>
    </source>
</evidence>
<keyword evidence="2" id="KW-1133">Transmembrane helix</keyword>
<accession>A0A6A4HLH4</accession>
<keyword evidence="2" id="KW-0812">Transmembrane</keyword>
<feature type="transmembrane region" description="Helical" evidence="2">
    <location>
        <begin position="96"/>
        <end position="118"/>
    </location>
</feature>
<protein>
    <recommendedName>
        <fullName evidence="5">G-protein coupled receptors family 1 profile domain-containing protein</fullName>
    </recommendedName>
</protein>
<feature type="region of interest" description="Disordered" evidence="1">
    <location>
        <begin position="287"/>
        <end position="361"/>
    </location>
</feature>
<evidence type="ECO:0000313" key="4">
    <source>
        <dbReference type="Proteomes" id="UP000799118"/>
    </source>
</evidence>
<dbReference type="Proteomes" id="UP000799118">
    <property type="component" value="Unassembled WGS sequence"/>
</dbReference>
<reference evidence="3" key="1">
    <citation type="journal article" date="2019" name="Environ. Microbiol.">
        <title>Fungal ecological strategies reflected in gene transcription - a case study of two litter decomposers.</title>
        <authorList>
            <person name="Barbi F."/>
            <person name="Kohler A."/>
            <person name="Barry K."/>
            <person name="Baskaran P."/>
            <person name="Daum C."/>
            <person name="Fauchery L."/>
            <person name="Ihrmark K."/>
            <person name="Kuo A."/>
            <person name="LaButti K."/>
            <person name="Lipzen A."/>
            <person name="Morin E."/>
            <person name="Grigoriev I.V."/>
            <person name="Henrissat B."/>
            <person name="Lindahl B."/>
            <person name="Martin F."/>
        </authorList>
    </citation>
    <scope>NUCLEOTIDE SEQUENCE</scope>
    <source>
        <strain evidence="3">JB14</strain>
    </source>
</reference>